<evidence type="ECO:0000313" key="4">
    <source>
        <dbReference type="EMBL" id="PQJ78530.1"/>
    </source>
</evidence>
<proteinExistence type="predicted"/>
<dbReference type="SUPFAM" id="SSF52172">
    <property type="entry name" value="CheY-like"/>
    <property type="match status" value="1"/>
</dbReference>
<reference evidence="4 5" key="1">
    <citation type="submission" date="2016-12" db="EMBL/GenBank/DDBJ databases">
        <title>Trade-off between light-utilization and light-protection in marine flavobacteria.</title>
        <authorList>
            <person name="Kumagai Y."/>
            <person name="Yoshizawa S."/>
            <person name="Kogure K."/>
            <person name="Iwasaki W."/>
        </authorList>
    </citation>
    <scope>NUCLEOTIDE SEQUENCE [LARGE SCALE GENOMIC DNA]</scope>
    <source>
        <strain evidence="4 5">NBRC 108759</strain>
    </source>
</reference>
<dbReference type="InterPro" id="IPR046947">
    <property type="entry name" value="LytR-like"/>
</dbReference>
<dbReference type="EMBL" id="MSCN01000001">
    <property type="protein sequence ID" value="PQJ78530.1"/>
    <property type="molecule type" value="Genomic_DNA"/>
</dbReference>
<gene>
    <name evidence="4" type="ORF">BTO18_04710</name>
</gene>
<dbReference type="Proteomes" id="UP000238882">
    <property type="component" value="Unassembled WGS sequence"/>
</dbReference>
<organism evidence="4 5">
    <name type="scientific">Polaribacter porphyrae</name>
    <dbReference type="NCBI Taxonomy" id="1137780"/>
    <lineage>
        <taxon>Bacteria</taxon>
        <taxon>Pseudomonadati</taxon>
        <taxon>Bacteroidota</taxon>
        <taxon>Flavobacteriia</taxon>
        <taxon>Flavobacteriales</taxon>
        <taxon>Flavobacteriaceae</taxon>
    </lineage>
</organism>
<dbReference type="Gene3D" id="2.40.50.1020">
    <property type="entry name" value="LytTr DNA-binding domain"/>
    <property type="match status" value="1"/>
</dbReference>
<dbReference type="SMART" id="SM00448">
    <property type="entry name" value="REC"/>
    <property type="match status" value="1"/>
</dbReference>
<dbReference type="PANTHER" id="PTHR37299">
    <property type="entry name" value="TRANSCRIPTIONAL REGULATOR-RELATED"/>
    <property type="match status" value="1"/>
</dbReference>
<sequence>MNLNILLIDDENKARKLLEKLLLNSFSDKISNIYKASNLKEGVEIIKQTKPDIVFLDIEMPEHSGLEIFKLLDDDTIDFQLIFVTAYNQYAIKAFKLSAIDYILKPIDKKELTVAFSKASKNIKNNNHRNSLKEIKNALNHFSINKIALEIPKGISFVSHDDIYYLEADGMYTKVYFSNNKFELICKPLGYFEEQLKLKSSFYRTHRSYLVNLRHLKELIKKDGYQVILDDDTSIPITKNKQKEFMTVIEEFFNN</sequence>
<evidence type="ECO:0000256" key="1">
    <source>
        <dbReference type="PROSITE-ProRule" id="PRU00169"/>
    </source>
</evidence>
<comment type="caution">
    <text evidence="4">The sequence shown here is derived from an EMBL/GenBank/DDBJ whole genome shotgun (WGS) entry which is preliminary data.</text>
</comment>
<keyword evidence="4" id="KW-0238">DNA-binding</keyword>
<dbReference type="RefSeq" id="WP_226789004.1">
    <property type="nucleotide sequence ID" value="NZ_MSCN01000001.1"/>
</dbReference>
<dbReference type="PROSITE" id="PS50930">
    <property type="entry name" value="HTH_LYTTR"/>
    <property type="match status" value="1"/>
</dbReference>
<keyword evidence="1" id="KW-0597">Phosphoprotein</keyword>
<dbReference type="InterPro" id="IPR001789">
    <property type="entry name" value="Sig_transdc_resp-reg_receiver"/>
</dbReference>
<dbReference type="SMART" id="SM00850">
    <property type="entry name" value="LytTR"/>
    <property type="match status" value="1"/>
</dbReference>
<dbReference type="Pfam" id="PF04397">
    <property type="entry name" value="LytTR"/>
    <property type="match status" value="1"/>
</dbReference>
<dbReference type="InterPro" id="IPR011006">
    <property type="entry name" value="CheY-like_superfamily"/>
</dbReference>
<keyword evidence="5" id="KW-1185">Reference proteome</keyword>
<evidence type="ECO:0000313" key="5">
    <source>
        <dbReference type="Proteomes" id="UP000238882"/>
    </source>
</evidence>
<evidence type="ECO:0000259" key="2">
    <source>
        <dbReference type="PROSITE" id="PS50110"/>
    </source>
</evidence>
<protein>
    <submittedName>
        <fullName evidence="4">DNA-binding response regulator</fullName>
    </submittedName>
</protein>
<dbReference type="Pfam" id="PF00072">
    <property type="entry name" value="Response_reg"/>
    <property type="match status" value="1"/>
</dbReference>
<dbReference type="InterPro" id="IPR007492">
    <property type="entry name" value="LytTR_DNA-bd_dom"/>
</dbReference>
<feature type="domain" description="HTH LytTR-type" evidence="3">
    <location>
        <begin position="147"/>
        <end position="251"/>
    </location>
</feature>
<name>A0A2S7WLN8_9FLAO</name>
<dbReference type="GO" id="GO:0000156">
    <property type="term" value="F:phosphorelay response regulator activity"/>
    <property type="evidence" value="ECO:0007669"/>
    <property type="project" value="InterPro"/>
</dbReference>
<accession>A0A2S7WLN8</accession>
<dbReference type="GO" id="GO:0003677">
    <property type="term" value="F:DNA binding"/>
    <property type="evidence" value="ECO:0007669"/>
    <property type="project" value="UniProtKB-KW"/>
</dbReference>
<evidence type="ECO:0000259" key="3">
    <source>
        <dbReference type="PROSITE" id="PS50930"/>
    </source>
</evidence>
<feature type="domain" description="Response regulatory" evidence="2">
    <location>
        <begin position="4"/>
        <end position="120"/>
    </location>
</feature>
<dbReference type="PANTHER" id="PTHR37299:SF1">
    <property type="entry name" value="STAGE 0 SPORULATION PROTEIN A HOMOLOG"/>
    <property type="match status" value="1"/>
</dbReference>
<dbReference type="Gene3D" id="3.40.50.2300">
    <property type="match status" value="1"/>
</dbReference>
<feature type="modified residue" description="4-aspartylphosphate" evidence="1">
    <location>
        <position position="57"/>
    </location>
</feature>
<dbReference type="AlphaFoldDB" id="A0A2S7WLN8"/>
<dbReference type="PROSITE" id="PS50110">
    <property type="entry name" value="RESPONSE_REGULATORY"/>
    <property type="match status" value="1"/>
</dbReference>